<evidence type="ECO:0000256" key="5">
    <source>
        <dbReference type="ARBA" id="ARBA00023088"/>
    </source>
</evidence>
<feature type="compositionally biased region" description="Basic and acidic residues" evidence="6">
    <location>
        <begin position="631"/>
        <end position="650"/>
    </location>
</feature>
<proteinExistence type="predicted"/>
<protein>
    <submittedName>
        <fullName evidence="10">LPXTG-motif cell wall-anchored protein</fullName>
    </submittedName>
</protein>
<feature type="compositionally biased region" description="Basic and acidic residues" evidence="6">
    <location>
        <begin position="24"/>
        <end position="41"/>
    </location>
</feature>
<feature type="region of interest" description="Disordered" evidence="6">
    <location>
        <begin position="24"/>
        <end position="188"/>
    </location>
</feature>
<accession>A0ABS4SA68</accession>
<dbReference type="Pfam" id="PF00746">
    <property type="entry name" value="Gram_pos_anchor"/>
    <property type="match status" value="1"/>
</dbReference>
<keyword evidence="3" id="KW-0964">Secreted</keyword>
<feature type="region of interest" description="Disordered" evidence="6">
    <location>
        <begin position="614"/>
        <end position="734"/>
    </location>
</feature>
<dbReference type="RefSeq" id="WP_226371411.1">
    <property type="nucleotide sequence ID" value="NZ_JAGIKX010000025.1"/>
</dbReference>
<dbReference type="PROSITE" id="PS50847">
    <property type="entry name" value="GRAM_POS_ANCHORING"/>
    <property type="match status" value="1"/>
</dbReference>
<keyword evidence="5" id="KW-0572">Peptidoglycan-anchor</keyword>
<dbReference type="PANTHER" id="PTHR46010:SF1">
    <property type="entry name" value="PROTEIN IWS1 HOMOLOG"/>
    <property type="match status" value="1"/>
</dbReference>
<evidence type="ECO:0000256" key="1">
    <source>
        <dbReference type="ARBA" id="ARBA00004168"/>
    </source>
</evidence>
<evidence type="ECO:0000256" key="3">
    <source>
        <dbReference type="ARBA" id="ARBA00022525"/>
    </source>
</evidence>
<feature type="compositionally biased region" description="Acidic residues" evidence="6">
    <location>
        <begin position="166"/>
        <end position="185"/>
    </location>
</feature>
<feature type="compositionally biased region" description="Acidic residues" evidence="6">
    <location>
        <begin position="709"/>
        <end position="720"/>
    </location>
</feature>
<keyword evidence="7" id="KW-0472">Membrane</keyword>
<dbReference type="InterPro" id="IPR019931">
    <property type="entry name" value="LPXTG_anchor"/>
</dbReference>
<evidence type="ECO:0000256" key="7">
    <source>
        <dbReference type="SAM" id="Phobius"/>
    </source>
</evidence>
<sequence length="769" mass="84625">MFKKLSLLGMSFMLALYPTAVLAAEKDSESDKEQPKSERNVANENNAPQESADQDQSDQNKQKNNKDADKTKQKDDKASKANEGDKETETDKNKKDGDDNQKDDNKPTSDKNTDSNKEQSDEAKQNDDQKADNEADSQTKDQETSVKNDKETEEKGNKENKMNTQTEDDQEENEKEEDNGNDDEDLNLKEIHGTANGDIAYDFNKGYYVLHLQAGLSNYTNTQDVNKKWVAFALPNGVAIPDVGDVPSGILPVQLNDGGTGVAVKVPDVKGIGNQTIFLDIPLQGVPEDNDPNNNLYLLNVDGNAGTYEEIGQIKSQRDIDFSVMDDNPQLDLHGSIDGKATFNNEKGYYVMDVTVKAQNQTDSSVDELYAGFEIPEGVRVLNNDNTPANIQPIQLEDGSNAVAVKLPKITSDDKQEVSYQIPIIGVSDEKMEASTINAYKIENNSYHPVGQYEGTISVDFSEMTEQWEFDAKSQIVKDFPGLDNNQFGLNFAFNASNLTIDNIDKVKVEFNVPEDITVHEPDEYTQGNVPDALDDFLSDGGLGGDLDIEWDGNTAIIHLDSIDGAAGYEGFFSAIGESTKALSELEGINVQVTLYQNGNEVVEEIDVPFEIVSYEGDGKDPGDGEDDKDDGNKPGNDEDKDKNDKDDNSNKPGNDSNKPGDEKDPGKDKDDNKDDGNKDKDENNKKDNNKKDNNKTEDDKKKDADKIDSDDEDDSDELTVTETNDSGLDGMTLPDTATNLYTWLLTGGVLTVAGVGLLLFRKKKQTDS</sequence>
<comment type="caution">
    <text evidence="10">The sequence shown here is derived from an EMBL/GenBank/DDBJ whole genome shotgun (WGS) entry which is preliminary data.</text>
</comment>
<evidence type="ECO:0000256" key="8">
    <source>
        <dbReference type="SAM" id="SignalP"/>
    </source>
</evidence>
<keyword evidence="4 8" id="KW-0732">Signal</keyword>
<feature type="signal peptide" evidence="8">
    <location>
        <begin position="1"/>
        <end position="23"/>
    </location>
</feature>
<evidence type="ECO:0000256" key="6">
    <source>
        <dbReference type="SAM" id="MobiDB-lite"/>
    </source>
</evidence>
<feature type="compositionally biased region" description="Basic and acidic residues" evidence="6">
    <location>
        <begin position="659"/>
        <end position="708"/>
    </location>
</feature>
<reference evidence="10 11" key="1">
    <citation type="submission" date="2021-03" db="EMBL/GenBank/DDBJ databases">
        <title>Genomic Encyclopedia of Type Strains, Phase IV (KMG-IV): sequencing the most valuable type-strain genomes for metagenomic binning, comparative biology and taxonomic classification.</title>
        <authorList>
            <person name="Goeker M."/>
        </authorList>
    </citation>
    <scope>NUCLEOTIDE SEQUENCE [LARGE SCALE GENOMIC DNA]</scope>
    <source>
        <strain evidence="10 11">DSM 25790</strain>
    </source>
</reference>
<feature type="transmembrane region" description="Helical" evidence="7">
    <location>
        <begin position="741"/>
        <end position="761"/>
    </location>
</feature>
<dbReference type="Proteomes" id="UP001519294">
    <property type="component" value="Unassembled WGS sequence"/>
</dbReference>
<evidence type="ECO:0000256" key="4">
    <source>
        <dbReference type="ARBA" id="ARBA00022729"/>
    </source>
</evidence>
<evidence type="ECO:0000313" key="11">
    <source>
        <dbReference type="Proteomes" id="UP001519294"/>
    </source>
</evidence>
<evidence type="ECO:0000256" key="2">
    <source>
        <dbReference type="ARBA" id="ARBA00022512"/>
    </source>
</evidence>
<evidence type="ECO:0000313" key="10">
    <source>
        <dbReference type="EMBL" id="MBP2258402.1"/>
    </source>
</evidence>
<feature type="chain" id="PRO_5046071512" evidence="8">
    <location>
        <begin position="24"/>
        <end position="769"/>
    </location>
</feature>
<keyword evidence="7" id="KW-0812">Transmembrane</keyword>
<keyword evidence="7" id="KW-1133">Transmembrane helix</keyword>
<keyword evidence="2" id="KW-0134">Cell wall</keyword>
<organism evidence="10 11">
    <name type="scientific">Virgibacillus alimentarius</name>
    <dbReference type="NCBI Taxonomy" id="698769"/>
    <lineage>
        <taxon>Bacteria</taxon>
        <taxon>Bacillati</taxon>
        <taxon>Bacillota</taxon>
        <taxon>Bacilli</taxon>
        <taxon>Bacillales</taxon>
        <taxon>Bacillaceae</taxon>
        <taxon>Virgibacillus</taxon>
    </lineage>
</organism>
<feature type="compositionally biased region" description="Basic and acidic residues" evidence="6">
    <location>
        <begin position="58"/>
        <end position="161"/>
    </location>
</feature>
<comment type="subcellular location">
    <subcellularLocation>
        <location evidence="1">Secreted</location>
        <location evidence="1">Cell wall</location>
        <topology evidence="1">Peptidoglycan-anchor</topology>
    </subcellularLocation>
</comment>
<dbReference type="InterPro" id="IPR051037">
    <property type="entry name" value="RNAPII_TF_IWS1"/>
</dbReference>
<name>A0ABS4SA68_9BACI</name>
<dbReference type="NCBIfam" id="TIGR01167">
    <property type="entry name" value="LPXTG_anchor"/>
    <property type="match status" value="1"/>
</dbReference>
<gene>
    <name evidence="10" type="ORF">J2Z81_002385</name>
</gene>
<dbReference type="PANTHER" id="PTHR46010">
    <property type="entry name" value="PROTEIN IWS1 HOMOLOG"/>
    <property type="match status" value="1"/>
</dbReference>
<dbReference type="EMBL" id="JAGIKX010000025">
    <property type="protein sequence ID" value="MBP2258402.1"/>
    <property type="molecule type" value="Genomic_DNA"/>
</dbReference>
<keyword evidence="11" id="KW-1185">Reference proteome</keyword>
<evidence type="ECO:0000259" key="9">
    <source>
        <dbReference type="PROSITE" id="PS50847"/>
    </source>
</evidence>
<feature type="domain" description="Gram-positive cocci surface proteins LPxTG" evidence="9">
    <location>
        <begin position="734"/>
        <end position="769"/>
    </location>
</feature>